<name>A0A3G8JNM1_9ACTN</name>
<proteinExistence type="predicted"/>
<reference evidence="1 2" key="1">
    <citation type="submission" date="2018-11" db="EMBL/GenBank/DDBJ databases">
        <title>Gordonia insulae sp. nov., isolated from an island soil.</title>
        <authorList>
            <person name="Kim Y.S."/>
            <person name="Kim S.B."/>
        </authorList>
    </citation>
    <scope>NUCLEOTIDE SEQUENCE [LARGE SCALE GENOMIC DNA]</scope>
    <source>
        <strain evidence="1 2">MMS17-SY073</strain>
    </source>
</reference>
<protein>
    <submittedName>
        <fullName evidence="1">Uncharacterized protein</fullName>
    </submittedName>
</protein>
<organism evidence="1 2">
    <name type="scientific">Gordonia insulae</name>
    <dbReference type="NCBI Taxonomy" id="2420509"/>
    <lineage>
        <taxon>Bacteria</taxon>
        <taxon>Bacillati</taxon>
        <taxon>Actinomycetota</taxon>
        <taxon>Actinomycetes</taxon>
        <taxon>Mycobacteriales</taxon>
        <taxon>Gordoniaceae</taxon>
        <taxon>Gordonia</taxon>
    </lineage>
</organism>
<dbReference type="AlphaFoldDB" id="A0A3G8JNM1"/>
<evidence type="ECO:0000313" key="1">
    <source>
        <dbReference type="EMBL" id="AZG46235.1"/>
    </source>
</evidence>
<sequence length="49" mass="5446">MIGEHVFEHAAIANLYEVGEEDFITLSEARRKLLPLQQALPELPTAVAN</sequence>
<accession>A0A3G8JNM1</accession>
<dbReference type="EMBL" id="CP033972">
    <property type="protein sequence ID" value="AZG46235.1"/>
    <property type="molecule type" value="Genomic_DNA"/>
</dbReference>
<evidence type="ECO:0000313" key="2">
    <source>
        <dbReference type="Proteomes" id="UP000271469"/>
    </source>
</evidence>
<dbReference type="RefSeq" id="WP_164473790.1">
    <property type="nucleotide sequence ID" value="NZ_CP033972.1"/>
</dbReference>
<dbReference type="Proteomes" id="UP000271469">
    <property type="component" value="Chromosome"/>
</dbReference>
<gene>
    <name evidence="1" type="ORF">D7316_02836</name>
</gene>
<keyword evidence="2" id="KW-1185">Reference proteome</keyword>
<dbReference type="KEGG" id="gom:D7316_02836"/>